<dbReference type="PROSITE" id="PS51257">
    <property type="entry name" value="PROKAR_LIPOPROTEIN"/>
    <property type="match status" value="1"/>
</dbReference>
<sequence>MRNGLLVIVLLTGLALATGCTQSKGSLFGGQETIESASQWNVLANDVANRINSELMRQHYLTASVFVRHSCGTPEKCGEGGTFPFDEGFNDLLTTQLVNFGVHTMVAPEHANLVVDYKVQTLYHPSDWRSWHWPKPGVLTALAAGISVIRDAPWEIIPVAAAVDMFRANYRHDGQYEVIITVSIVDKNRYVTRFSDVYFINNGDFWQYRPTAPAPEIQLTSPSGPAAPATTRKTSL</sequence>
<organism evidence="2 3">
    <name type="scientific">Desulfobulbus propionicus (strain ATCC 33891 / DSM 2032 / VKM B-1956 / 1pr3)</name>
    <dbReference type="NCBI Taxonomy" id="577650"/>
    <lineage>
        <taxon>Bacteria</taxon>
        <taxon>Pseudomonadati</taxon>
        <taxon>Thermodesulfobacteriota</taxon>
        <taxon>Desulfobulbia</taxon>
        <taxon>Desulfobulbales</taxon>
        <taxon>Desulfobulbaceae</taxon>
        <taxon>Desulfobulbus</taxon>
    </lineage>
</organism>
<dbReference type="KEGG" id="dpr:Despr_1872"/>
<protein>
    <submittedName>
        <fullName evidence="2">Uncharacterized protein</fullName>
    </submittedName>
</protein>
<evidence type="ECO:0000313" key="2">
    <source>
        <dbReference type="EMBL" id="ADW18020.1"/>
    </source>
</evidence>
<dbReference type="AlphaFoldDB" id="A0A7U3YMC5"/>
<evidence type="ECO:0000313" key="3">
    <source>
        <dbReference type="Proteomes" id="UP000006365"/>
    </source>
</evidence>
<dbReference type="EMBL" id="CP002364">
    <property type="protein sequence ID" value="ADW18020.1"/>
    <property type="molecule type" value="Genomic_DNA"/>
</dbReference>
<accession>A0A7U3YMC5</accession>
<evidence type="ECO:0000256" key="1">
    <source>
        <dbReference type="SAM" id="MobiDB-lite"/>
    </source>
</evidence>
<reference evidence="2 3" key="1">
    <citation type="journal article" date="2011" name="Stand. Genomic Sci.">
        <title>Complete genome sequence of Desulfobulbus propionicus type strain (1pr3).</title>
        <authorList>
            <person name="Pagani I."/>
            <person name="Lapidus A."/>
            <person name="Nolan M."/>
            <person name="Lucas S."/>
            <person name="Hammon N."/>
            <person name="Deshpande S."/>
            <person name="Cheng J.F."/>
            <person name="Chertkov O."/>
            <person name="Davenport K."/>
            <person name="Tapia R."/>
            <person name="Han C."/>
            <person name="Goodwin L."/>
            <person name="Pitluck S."/>
            <person name="Liolios K."/>
            <person name="Mavromatis K."/>
            <person name="Ivanova N."/>
            <person name="Mikhailova N."/>
            <person name="Pati A."/>
            <person name="Chen A."/>
            <person name="Palaniappan K."/>
            <person name="Land M."/>
            <person name="Hauser L."/>
            <person name="Chang Y.J."/>
            <person name="Jeffries C.D."/>
            <person name="Detter J.C."/>
            <person name="Brambilla E."/>
            <person name="Kannan K.P."/>
            <person name="Djao O.D."/>
            <person name="Rohde M."/>
            <person name="Pukall R."/>
            <person name="Spring S."/>
            <person name="Goker M."/>
            <person name="Sikorski J."/>
            <person name="Woyke T."/>
            <person name="Bristow J."/>
            <person name="Eisen J.A."/>
            <person name="Markowitz V."/>
            <person name="Hugenholtz P."/>
            <person name="Kyrpides N.C."/>
            <person name="Klenk H.P."/>
        </authorList>
    </citation>
    <scope>NUCLEOTIDE SEQUENCE [LARGE SCALE GENOMIC DNA]</scope>
    <source>
        <strain evidence="3">ATCC 33891 / DSM 2032 / 1pr3</strain>
    </source>
</reference>
<gene>
    <name evidence="2" type="ordered locus">Despr_1872</name>
</gene>
<dbReference type="Proteomes" id="UP000006365">
    <property type="component" value="Chromosome"/>
</dbReference>
<keyword evidence="3" id="KW-1185">Reference proteome</keyword>
<proteinExistence type="predicted"/>
<name>A0A7U3YMC5_DESPD</name>
<feature type="region of interest" description="Disordered" evidence="1">
    <location>
        <begin position="216"/>
        <end position="236"/>
    </location>
</feature>